<feature type="transmembrane region" description="Helical" evidence="6">
    <location>
        <begin position="164"/>
        <end position="184"/>
    </location>
</feature>
<evidence type="ECO:0000256" key="3">
    <source>
        <dbReference type="ARBA" id="ARBA00022692"/>
    </source>
</evidence>
<proteinExistence type="inferred from homology"/>
<evidence type="ECO:0000256" key="6">
    <source>
        <dbReference type="RuleBase" id="RU363032"/>
    </source>
</evidence>
<reference evidence="8" key="1">
    <citation type="submission" date="2017-08" db="EMBL/GenBank/DDBJ databases">
        <authorList>
            <person name="Imhoff J.F."/>
            <person name="Rahn T."/>
            <person name="Kuenzel S."/>
            <person name="Neulinger S.C."/>
        </authorList>
    </citation>
    <scope>NUCLEOTIDE SEQUENCE</scope>
    <source>
        <strain evidence="8">DSM 9154</strain>
    </source>
</reference>
<gene>
    <name evidence="8" type="ORF">CKO21_02920</name>
</gene>
<dbReference type="GO" id="GO:0005886">
    <property type="term" value="C:plasma membrane"/>
    <property type="evidence" value="ECO:0007669"/>
    <property type="project" value="UniProtKB-SubCell"/>
</dbReference>
<dbReference type="GO" id="GO:0055085">
    <property type="term" value="P:transmembrane transport"/>
    <property type="evidence" value="ECO:0007669"/>
    <property type="project" value="InterPro"/>
</dbReference>
<dbReference type="InterPro" id="IPR035906">
    <property type="entry name" value="MetI-like_sf"/>
</dbReference>
<dbReference type="PROSITE" id="PS50928">
    <property type="entry name" value="ABC_TM1"/>
    <property type="match status" value="1"/>
</dbReference>
<dbReference type="InterPro" id="IPR051204">
    <property type="entry name" value="ABC_transp_perm/SBD"/>
</dbReference>
<dbReference type="Gene3D" id="1.10.3720.10">
    <property type="entry name" value="MetI-like"/>
    <property type="match status" value="1"/>
</dbReference>
<dbReference type="Pfam" id="PF00528">
    <property type="entry name" value="BPD_transp_1"/>
    <property type="match status" value="1"/>
</dbReference>
<accession>A0A934QGQ0</accession>
<dbReference type="SUPFAM" id="SSF161098">
    <property type="entry name" value="MetI-like"/>
    <property type="match status" value="1"/>
</dbReference>
<name>A0A934QGQ0_9PROT</name>
<reference evidence="8" key="2">
    <citation type="journal article" date="2020" name="Microorganisms">
        <title>Osmotic Adaptation and Compatible Solute Biosynthesis of Phototrophic Bacteria as Revealed from Genome Analyses.</title>
        <authorList>
            <person name="Imhoff J.F."/>
            <person name="Rahn T."/>
            <person name="Kunzel S."/>
            <person name="Keller A."/>
            <person name="Neulinger S.C."/>
        </authorList>
    </citation>
    <scope>NUCLEOTIDE SEQUENCE</scope>
    <source>
        <strain evidence="8">DSM 9154</strain>
    </source>
</reference>
<dbReference type="AlphaFoldDB" id="A0A934QGQ0"/>
<dbReference type="PANTHER" id="PTHR30177:SF33">
    <property type="entry name" value="POSSIBLE OSMOPROTECTANT (GLYCINE BETAINE_CARNITINE_CHOLINE_L-PROLINE) TRANSPORT INTEGRAL MEMBRANE PROTEIN ABC TRANSPORTER PROZ"/>
    <property type="match status" value="1"/>
</dbReference>
<dbReference type="PANTHER" id="PTHR30177">
    <property type="entry name" value="GLYCINE BETAINE/L-PROLINE TRANSPORT SYSTEM PERMEASE PROTEIN PROW"/>
    <property type="match status" value="1"/>
</dbReference>
<keyword evidence="3 6" id="KW-0812">Transmembrane</keyword>
<comment type="caution">
    <text evidence="8">The sequence shown here is derived from an EMBL/GenBank/DDBJ whole genome shotgun (WGS) entry which is preliminary data.</text>
</comment>
<protein>
    <submittedName>
        <fullName evidence="8">ABC transporter permease</fullName>
    </submittedName>
</protein>
<keyword evidence="5 6" id="KW-0472">Membrane</keyword>
<evidence type="ECO:0000313" key="9">
    <source>
        <dbReference type="Proteomes" id="UP000778970"/>
    </source>
</evidence>
<evidence type="ECO:0000259" key="7">
    <source>
        <dbReference type="PROSITE" id="PS50928"/>
    </source>
</evidence>
<comment type="subcellular location">
    <subcellularLocation>
        <location evidence="1 6">Cell membrane</location>
        <topology evidence="1 6">Multi-pass membrane protein</topology>
    </subcellularLocation>
</comment>
<feature type="transmembrane region" description="Helical" evidence="6">
    <location>
        <begin position="82"/>
        <end position="108"/>
    </location>
</feature>
<comment type="similarity">
    <text evidence="6">Belongs to the binding-protein-dependent transport system permease family.</text>
</comment>
<feature type="transmembrane region" description="Helical" evidence="6">
    <location>
        <begin position="38"/>
        <end position="62"/>
    </location>
</feature>
<keyword evidence="9" id="KW-1185">Reference proteome</keyword>
<dbReference type="EMBL" id="NRRE01000011">
    <property type="protein sequence ID" value="MBK1696195.1"/>
    <property type="molecule type" value="Genomic_DNA"/>
</dbReference>
<keyword evidence="2 6" id="KW-0813">Transport</keyword>
<evidence type="ECO:0000256" key="2">
    <source>
        <dbReference type="ARBA" id="ARBA00022448"/>
    </source>
</evidence>
<dbReference type="CDD" id="cd06261">
    <property type="entry name" value="TM_PBP2"/>
    <property type="match status" value="1"/>
</dbReference>
<evidence type="ECO:0000256" key="4">
    <source>
        <dbReference type="ARBA" id="ARBA00022989"/>
    </source>
</evidence>
<sequence length="234" mass="24495">MRGAGSPVEVLQNLWTWFTEAGRWTGNDGIPNRVIEHLYYTGVSLAIALAISLPVGIGLGHLGKGGLFAINVSNIGRAVPEFGIVILVFIIAGYGDLPVIVALVALAIPPIVTNSYVGMRDVDRQVTGAARGMGMTGWQRLLQVELPLAAPAIMAGIRTSTVQVIATATIGAYVGLGGLGRFIIDGLAQHRMDQVLGGAIAVAVLAMTAELLLAGLQRVIVPRALQSMRQQATP</sequence>
<feature type="transmembrane region" description="Helical" evidence="6">
    <location>
        <begin position="196"/>
        <end position="221"/>
    </location>
</feature>
<dbReference type="GO" id="GO:0031460">
    <property type="term" value="P:glycine betaine transport"/>
    <property type="evidence" value="ECO:0007669"/>
    <property type="project" value="TreeGrafter"/>
</dbReference>
<dbReference type="Proteomes" id="UP000778970">
    <property type="component" value="Unassembled WGS sequence"/>
</dbReference>
<dbReference type="InterPro" id="IPR000515">
    <property type="entry name" value="MetI-like"/>
</dbReference>
<evidence type="ECO:0000313" key="8">
    <source>
        <dbReference type="EMBL" id="MBK1696195.1"/>
    </source>
</evidence>
<organism evidence="8 9">
    <name type="scientific">Rhodovibrio salinarum</name>
    <dbReference type="NCBI Taxonomy" id="1087"/>
    <lineage>
        <taxon>Bacteria</taxon>
        <taxon>Pseudomonadati</taxon>
        <taxon>Pseudomonadota</taxon>
        <taxon>Alphaproteobacteria</taxon>
        <taxon>Rhodospirillales</taxon>
        <taxon>Rhodovibrionaceae</taxon>
        <taxon>Rhodovibrio</taxon>
    </lineage>
</organism>
<evidence type="ECO:0000256" key="5">
    <source>
        <dbReference type="ARBA" id="ARBA00023136"/>
    </source>
</evidence>
<evidence type="ECO:0000256" key="1">
    <source>
        <dbReference type="ARBA" id="ARBA00004651"/>
    </source>
</evidence>
<keyword evidence="4 6" id="KW-1133">Transmembrane helix</keyword>
<feature type="domain" description="ABC transmembrane type-1" evidence="7">
    <location>
        <begin position="34"/>
        <end position="217"/>
    </location>
</feature>